<dbReference type="PANTHER" id="PTHR11842:SF10">
    <property type="entry name" value="MITOTIC SPINDLE ASSEMBLY CHECKPOINT PROTEIN MAD2B"/>
    <property type="match status" value="1"/>
</dbReference>
<dbReference type="EMBL" id="JALLBG020000075">
    <property type="protein sequence ID" value="KAL3767577.1"/>
    <property type="molecule type" value="Genomic_DNA"/>
</dbReference>
<evidence type="ECO:0000313" key="3">
    <source>
        <dbReference type="EMBL" id="KAL3767577.1"/>
    </source>
</evidence>
<dbReference type="PROSITE" id="PS50815">
    <property type="entry name" value="HORMA"/>
    <property type="match status" value="1"/>
</dbReference>
<sequence>MTTMAAVVPPSSTTTSTFTALLGSTLESLIHELLHSRNIYPPDSFLLFRHLGVRCHASRVPQVGSYIADFLQVALPCIVNGIGDCITLVILEEETVDSVGGGGGGASTSSGERTGRTKTVERFVFHFDIDGVIGNSSGCSNIIGSRGSTDGDKRMQSSKIIDIEDMKPQKSAIEIDADLATEARSQMERSMRDVLLRTVALRKRRRRPGEKAENMSFKLCLHVVGEQDEKNGKKIRDANSCPDELMRVLKQGEWLVPEQSSCYFPSSAFASAANESSSGGENGQKHSKGMLRPIKDISLPSCGMKMQLGMEVDPSA</sequence>
<accession>A0ABD3MV56</accession>
<evidence type="ECO:0000256" key="1">
    <source>
        <dbReference type="SAM" id="MobiDB-lite"/>
    </source>
</evidence>
<dbReference type="AlphaFoldDB" id="A0ABD3MV56"/>
<gene>
    <name evidence="3" type="ORF">ACHAWU_000240</name>
</gene>
<organism evidence="3 4">
    <name type="scientific">Discostella pseudostelligera</name>
    <dbReference type="NCBI Taxonomy" id="259834"/>
    <lineage>
        <taxon>Eukaryota</taxon>
        <taxon>Sar</taxon>
        <taxon>Stramenopiles</taxon>
        <taxon>Ochrophyta</taxon>
        <taxon>Bacillariophyta</taxon>
        <taxon>Coscinodiscophyceae</taxon>
        <taxon>Thalassiosirophycidae</taxon>
        <taxon>Stephanodiscales</taxon>
        <taxon>Stephanodiscaceae</taxon>
        <taxon>Discostella</taxon>
    </lineage>
</organism>
<proteinExistence type="predicted"/>
<protein>
    <recommendedName>
        <fullName evidence="2">HORMA domain-containing protein</fullName>
    </recommendedName>
</protein>
<name>A0ABD3MV56_9STRA</name>
<comment type="caution">
    <text evidence="3">The sequence shown here is derived from an EMBL/GenBank/DDBJ whole genome shotgun (WGS) entry which is preliminary data.</text>
</comment>
<dbReference type="InterPro" id="IPR045091">
    <property type="entry name" value="Mad2-like"/>
</dbReference>
<feature type="domain" description="HORMA" evidence="2">
    <location>
        <begin position="16"/>
        <end position="250"/>
    </location>
</feature>
<evidence type="ECO:0000259" key="2">
    <source>
        <dbReference type="PROSITE" id="PS50815"/>
    </source>
</evidence>
<dbReference type="Gene3D" id="3.30.900.10">
    <property type="entry name" value="HORMA domain"/>
    <property type="match status" value="1"/>
</dbReference>
<evidence type="ECO:0000313" key="4">
    <source>
        <dbReference type="Proteomes" id="UP001530293"/>
    </source>
</evidence>
<reference evidence="3 4" key="1">
    <citation type="submission" date="2024-10" db="EMBL/GenBank/DDBJ databases">
        <title>Updated reference genomes for cyclostephanoid diatoms.</title>
        <authorList>
            <person name="Roberts W.R."/>
            <person name="Alverson A.J."/>
        </authorList>
    </citation>
    <scope>NUCLEOTIDE SEQUENCE [LARGE SCALE GENOMIC DNA]</scope>
    <source>
        <strain evidence="3 4">AJA232-27</strain>
    </source>
</reference>
<feature type="region of interest" description="Disordered" evidence="1">
    <location>
        <begin position="272"/>
        <end position="292"/>
    </location>
</feature>
<keyword evidence="4" id="KW-1185">Reference proteome</keyword>
<dbReference type="SUPFAM" id="SSF56019">
    <property type="entry name" value="The spindle assembly checkpoint protein mad2"/>
    <property type="match status" value="1"/>
</dbReference>
<dbReference type="Proteomes" id="UP001530293">
    <property type="component" value="Unassembled WGS sequence"/>
</dbReference>
<dbReference type="InterPro" id="IPR003511">
    <property type="entry name" value="HORMA_dom"/>
</dbReference>
<dbReference type="PANTHER" id="PTHR11842">
    <property type="entry name" value="MITOTIC SPINDLE ASSEMBLY CHECKPOINT PROTEIN MAD2"/>
    <property type="match status" value="1"/>
</dbReference>
<dbReference type="InterPro" id="IPR036570">
    <property type="entry name" value="HORMA_dom_sf"/>
</dbReference>